<keyword evidence="7" id="KW-1185">Reference proteome</keyword>
<reference evidence="7" key="1">
    <citation type="submission" date="2019-06" db="EMBL/GenBank/DDBJ databases">
        <authorList>
            <person name="Broberg M."/>
        </authorList>
    </citation>
    <scope>NUCLEOTIDE SEQUENCE [LARGE SCALE GENOMIC DNA]</scope>
</reference>
<name>A0A9N9YYX3_9HYPO</name>
<dbReference type="InterPro" id="IPR050316">
    <property type="entry name" value="Tyrosinase/Hemocyanin"/>
</dbReference>
<dbReference type="AlphaFoldDB" id="A0A9N9YYX3"/>
<dbReference type="InterPro" id="IPR008922">
    <property type="entry name" value="Di-copper_centre_dom_sf"/>
</dbReference>
<feature type="domain" description="Tyrosinase copper-binding" evidence="4">
    <location>
        <begin position="121"/>
        <end position="138"/>
    </location>
</feature>
<feature type="domain" description="Tyrosinase copper-binding" evidence="5">
    <location>
        <begin position="311"/>
        <end position="322"/>
    </location>
</feature>
<accession>A0A9N9YYX3</accession>
<evidence type="ECO:0000256" key="3">
    <source>
        <dbReference type="SAM" id="SignalP"/>
    </source>
</evidence>
<proteinExistence type="predicted"/>
<protein>
    <recommendedName>
        <fullName evidence="4 5">Tyrosinase copper-binding domain-containing protein</fullName>
    </recommendedName>
</protein>
<gene>
    <name evidence="6" type="ORF">CSOL1703_00011853</name>
</gene>
<dbReference type="Gene3D" id="1.10.1280.10">
    <property type="entry name" value="Di-copper center containing domain from catechol oxidase"/>
    <property type="match status" value="1"/>
</dbReference>
<dbReference type="InterPro" id="IPR002227">
    <property type="entry name" value="Tyrosinase_Cu-bd"/>
</dbReference>
<evidence type="ECO:0000256" key="1">
    <source>
        <dbReference type="ARBA" id="ARBA00022723"/>
    </source>
</evidence>
<dbReference type="PANTHER" id="PTHR11474:SF125">
    <property type="entry name" value="N-ACETYL-6-HYDROXYTRYPTOPHAN OXIDASE IVOB-RELATED"/>
    <property type="match status" value="1"/>
</dbReference>
<reference evidence="6 7" key="2">
    <citation type="submission" date="2021-10" db="EMBL/GenBank/DDBJ databases">
        <authorList>
            <person name="Piombo E."/>
        </authorList>
    </citation>
    <scope>NUCLEOTIDE SEQUENCE [LARGE SCALE GENOMIC DNA]</scope>
</reference>
<comment type="caution">
    <text evidence="6">The sequence shown here is derived from an EMBL/GenBank/DDBJ whole genome shotgun (WGS) entry which is preliminary data.</text>
</comment>
<keyword evidence="1" id="KW-0479">Metal-binding</keyword>
<dbReference type="PANTHER" id="PTHR11474">
    <property type="entry name" value="TYROSINASE FAMILY MEMBER"/>
    <property type="match status" value="1"/>
</dbReference>
<dbReference type="GO" id="GO:0016491">
    <property type="term" value="F:oxidoreductase activity"/>
    <property type="evidence" value="ECO:0007669"/>
    <property type="project" value="UniProtKB-KW"/>
</dbReference>
<feature type="chain" id="PRO_5040117848" description="Tyrosinase copper-binding domain-containing protein" evidence="3">
    <location>
        <begin position="21"/>
        <end position="388"/>
    </location>
</feature>
<dbReference type="OrthoDB" id="6132182at2759"/>
<evidence type="ECO:0000259" key="4">
    <source>
        <dbReference type="PROSITE" id="PS00497"/>
    </source>
</evidence>
<evidence type="ECO:0000256" key="2">
    <source>
        <dbReference type="ARBA" id="ARBA00023002"/>
    </source>
</evidence>
<dbReference type="PRINTS" id="PR00092">
    <property type="entry name" value="TYROSINASE"/>
</dbReference>
<evidence type="ECO:0000313" key="6">
    <source>
        <dbReference type="EMBL" id="CAH0046125.1"/>
    </source>
</evidence>
<organism evidence="6 7">
    <name type="scientific">Clonostachys solani</name>
    <dbReference type="NCBI Taxonomy" id="160281"/>
    <lineage>
        <taxon>Eukaryota</taxon>
        <taxon>Fungi</taxon>
        <taxon>Dikarya</taxon>
        <taxon>Ascomycota</taxon>
        <taxon>Pezizomycotina</taxon>
        <taxon>Sordariomycetes</taxon>
        <taxon>Hypocreomycetidae</taxon>
        <taxon>Hypocreales</taxon>
        <taxon>Bionectriaceae</taxon>
        <taxon>Clonostachys</taxon>
    </lineage>
</organism>
<keyword evidence="3" id="KW-0732">Signal</keyword>
<dbReference type="Pfam" id="PF00264">
    <property type="entry name" value="Tyrosinase"/>
    <property type="match status" value="1"/>
</dbReference>
<dbReference type="PROSITE" id="PS00497">
    <property type="entry name" value="TYROSINASE_1"/>
    <property type="match status" value="1"/>
</dbReference>
<keyword evidence="2" id="KW-0560">Oxidoreductase</keyword>
<evidence type="ECO:0000259" key="5">
    <source>
        <dbReference type="PROSITE" id="PS00498"/>
    </source>
</evidence>
<sequence length="388" mass="42089">MHISRAVILGLAGLSRLVVATEDTNATDTLIDLNSQAIDALQDAAADDTQTTKRANGCSLSNASVRRDWKYLSSNERKDYINAVLCLTKKPSKADPAFAPGARTRYDDFVAVHINQTLSIHGTGNFLTWHRYFTWAYETALRTECGYKGAQPYWNWFDGSNFKSSPLFDGSDTSMSGDGSFVQHDGALSGLNNIYIPSGNGGGCLKDGPFKGLTVNLGPVSPGMAGMAASPTGPMGYNPRCLRRDLSSYPVDTWFTARNLFNVTLGAASGSIAAFQNELQGRFGDQFLGMHAAGHFTMGGDSADLFSSPNDPIFFLHHAMVDRLYWVWQALHPRVAKDIFGTITILNLPPSRDALKTDALNMGVNAPTINIADALDTLGNSPFCYIYL</sequence>
<dbReference type="GO" id="GO:0046872">
    <property type="term" value="F:metal ion binding"/>
    <property type="evidence" value="ECO:0007669"/>
    <property type="project" value="UniProtKB-KW"/>
</dbReference>
<dbReference type="EMBL" id="CABFOC020000014">
    <property type="protein sequence ID" value="CAH0046125.1"/>
    <property type="molecule type" value="Genomic_DNA"/>
</dbReference>
<evidence type="ECO:0000313" key="7">
    <source>
        <dbReference type="Proteomes" id="UP000775872"/>
    </source>
</evidence>
<dbReference type="PROSITE" id="PS00498">
    <property type="entry name" value="TYROSINASE_2"/>
    <property type="match status" value="1"/>
</dbReference>
<dbReference type="Proteomes" id="UP000775872">
    <property type="component" value="Unassembled WGS sequence"/>
</dbReference>
<feature type="signal peptide" evidence="3">
    <location>
        <begin position="1"/>
        <end position="20"/>
    </location>
</feature>
<dbReference type="SUPFAM" id="SSF48056">
    <property type="entry name" value="Di-copper centre-containing domain"/>
    <property type="match status" value="1"/>
</dbReference>